<dbReference type="PATRIC" id="fig|1122152.4.peg.323"/>
<comment type="subcellular location">
    <subcellularLocation>
        <location evidence="13">Cytoplasm</location>
    </subcellularLocation>
</comment>
<comment type="caution">
    <text evidence="13">Lacks conserved residue(s) required for the propagation of feature annotation.</text>
</comment>
<dbReference type="InterPro" id="IPR012676">
    <property type="entry name" value="TGS-like"/>
</dbReference>
<dbReference type="InterPro" id="IPR033728">
    <property type="entry name" value="ThrRS_core"/>
</dbReference>
<dbReference type="FunFam" id="3.40.50.800:FF:000001">
    <property type="entry name" value="Threonine--tRNA ligase"/>
    <property type="match status" value="1"/>
</dbReference>
<dbReference type="EMBL" id="AZFB01000010">
    <property type="protein sequence ID" value="KRL62374.1"/>
    <property type="molecule type" value="Genomic_DNA"/>
</dbReference>
<dbReference type="FunFam" id="3.30.930.10:FF:000002">
    <property type="entry name" value="Threonine--tRNA ligase"/>
    <property type="match status" value="1"/>
</dbReference>
<evidence type="ECO:0000256" key="11">
    <source>
        <dbReference type="ARBA" id="ARBA00023146"/>
    </source>
</evidence>
<feature type="domain" description="TGS" evidence="15">
    <location>
        <begin position="1"/>
        <end position="62"/>
    </location>
</feature>
<dbReference type="InterPro" id="IPR004154">
    <property type="entry name" value="Anticodon-bd"/>
</dbReference>
<keyword evidence="8 13" id="KW-0067">ATP-binding</keyword>
<feature type="binding site" evidence="13">
    <location>
        <position position="384"/>
    </location>
    <ligand>
        <name>Zn(2+)</name>
        <dbReference type="ChEBI" id="CHEBI:29105"/>
        <note>catalytic</note>
    </ligand>
</feature>
<evidence type="ECO:0000313" key="16">
    <source>
        <dbReference type="EMBL" id="KRL62374.1"/>
    </source>
</evidence>
<dbReference type="Gene3D" id="3.40.50.800">
    <property type="entry name" value="Anticodon-binding domain"/>
    <property type="match status" value="1"/>
</dbReference>
<dbReference type="SUPFAM" id="SSF55186">
    <property type="entry name" value="ThrRS/AlaRS common domain"/>
    <property type="match status" value="1"/>
</dbReference>
<reference evidence="16 17" key="1">
    <citation type="journal article" date="2015" name="Genome Announc.">
        <title>Expanding the biotechnology potential of lactobacilli through comparative genomics of 213 strains and associated genera.</title>
        <authorList>
            <person name="Sun Z."/>
            <person name="Harris H.M."/>
            <person name="McCann A."/>
            <person name="Guo C."/>
            <person name="Argimon S."/>
            <person name="Zhang W."/>
            <person name="Yang X."/>
            <person name="Jeffery I.B."/>
            <person name="Cooney J.C."/>
            <person name="Kagawa T.F."/>
            <person name="Liu W."/>
            <person name="Song Y."/>
            <person name="Salvetti E."/>
            <person name="Wrobel A."/>
            <person name="Rasinkangas P."/>
            <person name="Parkhill J."/>
            <person name="Rea M.C."/>
            <person name="O'Sullivan O."/>
            <person name="Ritari J."/>
            <person name="Douillard F.P."/>
            <person name="Paul Ross R."/>
            <person name="Yang R."/>
            <person name="Briner A.E."/>
            <person name="Felis G.E."/>
            <person name="de Vos W.M."/>
            <person name="Barrangou R."/>
            <person name="Klaenhammer T.R."/>
            <person name="Caufield P.W."/>
            <person name="Cui Y."/>
            <person name="Zhang H."/>
            <person name="O'Toole P.W."/>
        </authorList>
    </citation>
    <scope>NUCLEOTIDE SEQUENCE [LARGE SCALE GENOMIC DNA]</scope>
    <source>
        <strain evidence="16 17">DSM 15354</strain>
    </source>
</reference>
<dbReference type="eggNOG" id="COG0441">
    <property type="taxonomic scope" value="Bacteria"/>
</dbReference>
<feature type="domain" description="Aminoacyl-transfer RNA synthetases class-II family profile" evidence="14">
    <location>
        <begin position="270"/>
        <end position="537"/>
    </location>
</feature>
<dbReference type="Proteomes" id="UP000051931">
    <property type="component" value="Unassembled WGS sequence"/>
</dbReference>
<dbReference type="PROSITE" id="PS50862">
    <property type="entry name" value="AA_TRNA_LIGASE_II"/>
    <property type="match status" value="1"/>
</dbReference>
<comment type="cofactor">
    <cofactor evidence="13">
        <name>Zn(2+)</name>
        <dbReference type="ChEBI" id="CHEBI:29105"/>
    </cofactor>
    <text evidence="13">Binds 1 zinc ion per subunit.</text>
</comment>
<evidence type="ECO:0000256" key="8">
    <source>
        <dbReference type="ARBA" id="ARBA00022840"/>
    </source>
</evidence>
<dbReference type="InterPro" id="IPR002314">
    <property type="entry name" value="aa-tRNA-synt_IIb"/>
</dbReference>
<keyword evidence="4 13" id="KW-0436">Ligase</keyword>
<dbReference type="Gene3D" id="3.10.20.30">
    <property type="match status" value="1"/>
</dbReference>
<evidence type="ECO:0000256" key="6">
    <source>
        <dbReference type="ARBA" id="ARBA00022741"/>
    </source>
</evidence>
<accession>A0A0R1RZG5</accession>
<dbReference type="SUPFAM" id="SSF81271">
    <property type="entry name" value="TGS-like"/>
    <property type="match status" value="1"/>
</dbReference>
<feature type="binding site" evidence="13">
    <location>
        <position position="333"/>
    </location>
    <ligand>
        <name>Zn(2+)</name>
        <dbReference type="ChEBI" id="CHEBI:29105"/>
        <note>catalytic</note>
    </ligand>
</feature>
<dbReference type="GO" id="GO:0016740">
    <property type="term" value="F:transferase activity"/>
    <property type="evidence" value="ECO:0007669"/>
    <property type="project" value="UniProtKB-ARBA"/>
</dbReference>
<dbReference type="HAMAP" id="MF_00184">
    <property type="entry name" value="Thr_tRNA_synth"/>
    <property type="match status" value="1"/>
</dbReference>
<dbReference type="Gene3D" id="3.30.980.10">
    <property type="entry name" value="Threonyl-trna Synthetase, Chain A, domain 2"/>
    <property type="match status" value="1"/>
</dbReference>
<proteinExistence type="inferred from homology"/>
<dbReference type="CDD" id="cd00860">
    <property type="entry name" value="ThrRS_anticodon"/>
    <property type="match status" value="1"/>
</dbReference>
<protein>
    <recommendedName>
        <fullName evidence="13">Threonine--tRNA ligase</fullName>
        <ecNumber evidence="13">6.1.1.3</ecNumber>
    </recommendedName>
    <alternativeName>
        <fullName evidence="13">Threonyl-tRNA synthetase</fullName>
        <shortName evidence="13">ThrRS</shortName>
    </alternativeName>
</protein>
<dbReference type="EC" id="6.1.1.3" evidence="13"/>
<comment type="similarity">
    <text evidence="1 13">Belongs to the class-II aminoacyl-tRNA synthetase family.</text>
</comment>
<evidence type="ECO:0000256" key="1">
    <source>
        <dbReference type="ARBA" id="ARBA00008226"/>
    </source>
</evidence>
<dbReference type="InterPro" id="IPR012675">
    <property type="entry name" value="Beta-grasp_dom_sf"/>
</dbReference>
<dbReference type="InterPro" id="IPR047246">
    <property type="entry name" value="ThrRS_anticodon"/>
</dbReference>
<dbReference type="AlphaFoldDB" id="A0A0R1RZG5"/>
<dbReference type="PANTHER" id="PTHR11451">
    <property type="entry name" value="THREONINE-TRNA LIGASE"/>
    <property type="match status" value="1"/>
</dbReference>
<gene>
    <name evidence="13" type="primary">thrS</name>
    <name evidence="16" type="ORF">FC23_GL000318</name>
</gene>
<evidence type="ECO:0000259" key="14">
    <source>
        <dbReference type="PROSITE" id="PS50862"/>
    </source>
</evidence>
<dbReference type="NCBIfam" id="TIGR00418">
    <property type="entry name" value="thrS"/>
    <property type="match status" value="1"/>
</dbReference>
<evidence type="ECO:0000256" key="3">
    <source>
        <dbReference type="ARBA" id="ARBA00022555"/>
    </source>
</evidence>
<dbReference type="InterPro" id="IPR002320">
    <property type="entry name" value="Thr-tRNA-ligase_IIa"/>
</dbReference>
<evidence type="ECO:0000256" key="5">
    <source>
        <dbReference type="ARBA" id="ARBA00022723"/>
    </source>
</evidence>
<dbReference type="RefSeq" id="WP_027825353.1">
    <property type="nucleotide sequence ID" value="NZ_AZFB01000010.1"/>
</dbReference>
<evidence type="ECO:0000259" key="15">
    <source>
        <dbReference type="PROSITE" id="PS51880"/>
    </source>
</evidence>
<keyword evidence="9 13" id="KW-0694">RNA-binding</keyword>
<dbReference type="OrthoDB" id="9802304at2"/>
<keyword evidence="17" id="KW-1185">Reference proteome</keyword>
<dbReference type="GO" id="GO:0005737">
    <property type="term" value="C:cytoplasm"/>
    <property type="evidence" value="ECO:0007669"/>
    <property type="project" value="UniProtKB-SubCell"/>
</dbReference>
<dbReference type="InterPro" id="IPR006195">
    <property type="entry name" value="aa-tRNA-synth_II"/>
</dbReference>
<dbReference type="CDD" id="cd00771">
    <property type="entry name" value="ThrRS_core"/>
    <property type="match status" value="1"/>
</dbReference>
<organism evidence="16 17">
    <name type="scientific">Lactobacillus psittaci DSM 15354</name>
    <dbReference type="NCBI Taxonomy" id="1122152"/>
    <lineage>
        <taxon>Bacteria</taxon>
        <taxon>Bacillati</taxon>
        <taxon>Bacillota</taxon>
        <taxon>Bacilli</taxon>
        <taxon>Lactobacillales</taxon>
        <taxon>Lactobacillaceae</taxon>
        <taxon>Lactobacillus</taxon>
    </lineage>
</organism>
<dbReference type="InterPro" id="IPR004095">
    <property type="entry name" value="TGS"/>
</dbReference>
<keyword evidence="3 13" id="KW-0820">tRNA-binding</keyword>
<comment type="catalytic activity">
    <reaction evidence="12 13">
        <text>tRNA(Thr) + L-threonine + ATP = L-threonyl-tRNA(Thr) + AMP + diphosphate + H(+)</text>
        <dbReference type="Rhea" id="RHEA:24624"/>
        <dbReference type="Rhea" id="RHEA-COMP:9670"/>
        <dbReference type="Rhea" id="RHEA-COMP:9704"/>
        <dbReference type="ChEBI" id="CHEBI:15378"/>
        <dbReference type="ChEBI" id="CHEBI:30616"/>
        <dbReference type="ChEBI" id="CHEBI:33019"/>
        <dbReference type="ChEBI" id="CHEBI:57926"/>
        <dbReference type="ChEBI" id="CHEBI:78442"/>
        <dbReference type="ChEBI" id="CHEBI:78534"/>
        <dbReference type="ChEBI" id="CHEBI:456215"/>
        <dbReference type="EC" id="6.1.1.3"/>
    </reaction>
</comment>
<dbReference type="PANTHER" id="PTHR11451:SF56">
    <property type="entry name" value="THREONINE--TRNA LIGASE 1"/>
    <property type="match status" value="1"/>
</dbReference>
<dbReference type="Pfam" id="PF00587">
    <property type="entry name" value="tRNA-synt_2b"/>
    <property type="match status" value="1"/>
</dbReference>
<dbReference type="CDD" id="cd01667">
    <property type="entry name" value="TGS_ThrRS"/>
    <property type="match status" value="1"/>
</dbReference>
<sequence>MSFSITLPDGSKKDFDQAVSVLDLAKGISTSLGKAAVAAKVDGEVKSVNFMLEKDSEVAILTDKDEEGLAVLRDTVAFLLEAAAQAKYPELRLGEHEANEDGFFVDTDKEDQIKVTELPELEKAIAKLIKNGQAIEPVMVKKSELEAQFKNDPFKMELLKSEGDEVAAFKMGDFVDFGFAALLPNSGKVKHFKLLSVAGAYWQGKSSNPMLQRLFGTAFFKEADLEADLKRRAEIKERDHRTIGRDLDLFFVDPKVGAGLPYWMPKGATIRRVIERYIIDKELADGYQHVYTPVLMNLDAYKTSGHWAHYREDMFPPMDMGDGEMLELRPMNCPSHIQVYKHHIRSYRELPIRIAELGMMHRYEKSGALSGLQRVREMTLNDGHTFVALEQVQEEFAKILKLIMDVYKDFDITDYYFRLSYRDPKNTDKYFANDEMWERSQKMLKGAMDDLGLDYVEAEGEAAFYGPKLDIQTKTALGNDETMSTIQLDFMLPERFDLSYVGQDGEEHRPVMIHRGIVGTMERFIAYLTEIYKGAFPTWLAPEQVEIIPVNLDAHGEYAKKVRDELLKRGFRAEVDFRNEKMGYKIRESQTQKVPYTLVLGDDEMNSNAVNVRPYGTEKQESMSLDQFINELQADVDSYSREK</sequence>
<dbReference type="Pfam" id="PF03129">
    <property type="entry name" value="HGTP_anticodon"/>
    <property type="match status" value="1"/>
</dbReference>
<dbReference type="InterPro" id="IPR012947">
    <property type="entry name" value="tRNA_SAD"/>
</dbReference>
<dbReference type="SMART" id="SM00863">
    <property type="entry name" value="tRNA_SAD"/>
    <property type="match status" value="1"/>
</dbReference>
<evidence type="ECO:0000256" key="12">
    <source>
        <dbReference type="ARBA" id="ARBA00049515"/>
    </source>
</evidence>
<dbReference type="InterPro" id="IPR018163">
    <property type="entry name" value="Thr/Ala-tRNA-synth_IIc_edit"/>
</dbReference>
<dbReference type="InterPro" id="IPR036621">
    <property type="entry name" value="Anticodon-bd_dom_sf"/>
</dbReference>
<name>A0A0R1RZG5_9LACO</name>
<dbReference type="InterPro" id="IPR045864">
    <property type="entry name" value="aa-tRNA-synth_II/BPL/LPL"/>
</dbReference>
<comment type="subunit">
    <text evidence="13">Homodimer.</text>
</comment>
<dbReference type="Gene3D" id="3.30.930.10">
    <property type="entry name" value="Bira Bifunctional Protein, Domain 2"/>
    <property type="match status" value="1"/>
</dbReference>
<dbReference type="GO" id="GO:0005524">
    <property type="term" value="F:ATP binding"/>
    <property type="evidence" value="ECO:0007669"/>
    <property type="project" value="UniProtKB-UniRule"/>
</dbReference>
<feature type="binding site" evidence="13">
    <location>
        <position position="514"/>
    </location>
    <ligand>
        <name>Zn(2+)</name>
        <dbReference type="ChEBI" id="CHEBI:29105"/>
        <note>catalytic</note>
    </ligand>
</feature>
<dbReference type="SUPFAM" id="SSF52954">
    <property type="entry name" value="Class II aaRS ABD-related"/>
    <property type="match status" value="1"/>
</dbReference>
<dbReference type="PRINTS" id="PR01047">
    <property type="entry name" value="TRNASYNTHTHR"/>
</dbReference>
<dbReference type="GO" id="GO:0140096">
    <property type="term" value="F:catalytic activity, acting on a protein"/>
    <property type="evidence" value="ECO:0007669"/>
    <property type="project" value="UniProtKB-ARBA"/>
</dbReference>
<keyword evidence="5 13" id="KW-0479">Metal-binding</keyword>
<evidence type="ECO:0000256" key="10">
    <source>
        <dbReference type="ARBA" id="ARBA00022917"/>
    </source>
</evidence>
<dbReference type="PROSITE" id="PS51880">
    <property type="entry name" value="TGS"/>
    <property type="match status" value="1"/>
</dbReference>
<evidence type="ECO:0000256" key="9">
    <source>
        <dbReference type="ARBA" id="ARBA00022884"/>
    </source>
</evidence>
<evidence type="ECO:0000256" key="4">
    <source>
        <dbReference type="ARBA" id="ARBA00022598"/>
    </source>
</evidence>
<dbReference type="Gene3D" id="3.30.54.20">
    <property type="match status" value="1"/>
</dbReference>
<dbReference type="Pfam" id="PF02824">
    <property type="entry name" value="TGS"/>
    <property type="match status" value="1"/>
</dbReference>
<evidence type="ECO:0000256" key="2">
    <source>
        <dbReference type="ARBA" id="ARBA00022490"/>
    </source>
</evidence>
<comment type="caution">
    <text evidence="16">The sequence shown here is derived from an EMBL/GenBank/DDBJ whole genome shotgun (WGS) entry which is preliminary data.</text>
</comment>
<dbReference type="SUPFAM" id="SSF55681">
    <property type="entry name" value="Class II aaRS and biotin synthetases"/>
    <property type="match status" value="1"/>
</dbReference>
<keyword evidence="6 13" id="KW-0547">Nucleotide-binding</keyword>
<dbReference type="GO" id="GO:0046872">
    <property type="term" value="F:metal ion binding"/>
    <property type="evidence" value="ECO:0007669"/>
    <property type="project" value="UniProtKB-KW"/>
</dbReference>
<keyword evidence="10 13" id="KW-0648">Protein biosynthesis</keyword>
<evidence type="ECO:0000313" key="17">
    <source>
        <dbReference type="Proteomes" id="UP000051931"/>
    </source>
</evidence>
<evidence type="ECO:0000256" key="13">
    <source>
        <dbReference type="HAMAP-Rule" id="MF_00184"/>
    </source>
</evidence>
<dbReference type="GO" id="GO:0006435">
    <property type="term" value="P:threonyl-tRNA aminoacylation"/>
    <property type="evidence" value="ECO:0007669"/>
    <property type="project" value="UniProtKB-UniRule"/>
</dbReference>
<keyword evidence="11 13" id="KW-0030">Aminoacyl-tRNA synthetase</keyword>
<keyword evidence="2 13" id="KW-0963">Cytoplasm</keyword>
<evidence type="ECO:0000256" key="7">
    <source>
        <dbReference type="ARBA" id="ARBA00022833"/>
    </source>
</evidence>
<keyword evidence="7 13" id="KW-0862">Zinc</keyword>
<dbReference type="GO" id="GO:0004829">
    <property type="term" value="F:threonine-tRNA ligase activity"/>
    <property type="evidence" value="ECO:0007669"/>
    <property type="project" value="UniProtKB-UniRule"/>
</dbReference>
<dbReference type="STRING" id="1122152.GCA_000425905_00042"/>
<dbReference type="GO" id="GO:0000049">
    <property type="term" value="F:tRNA binding"/>
    <property type="evidence" value="ECO:0007669"/>
    <property type="project" value="UniProtKB-KW"/>
</dbReference>